<evidence type="ECO:0000313" key="2">
    <source>
        <dbReference type="Proteomes" id="UP000024635"/>
    </source>
</evidence>
<organism evidence="1 2">
    <name type="scientific">Ancylostoma ceylanicum</name>
    <dbReference type="NCBI Taxonomy" id="53326"/>
    <lineage>
        <taxon>Eukaryota</taxon>
        <taxon>Metazoa</taxon>
        <taxon>Ecdysozoa</taxon>
        <taxon>Nematoda</taxon>
        <taxon>Chromadorea</taxon>
        <taxon>Rhabditida</taxon>
        <taxon>Rhabditina</taxon>
        <taxon>Rhabditomorpha</taxon>
        <taxon>Strongyloidea</taxon>
        <taxon>Ancylostomatidae</taxon>
        <taxon>Ancylostomatinae</taxon>
        <taxon>Ancylostoma</taxon>
    </lineage>
</organism>
<accession>A0A016THD4</accession>
<sequence length="70" mass="8216">MFLRFLNKRNLQCIRNDESAQAAHVTAKSLVDIIKVTMKRDTQLRDGDVDCWQAWRPLDPRSLGRTRRFG</sequence>
<protein>
    <submittedName>
        <fullName evidence="1">Uncharacterized protein</fullName>
    </submittedName>
</protein>
<dbReference type="EMBL" id="JARK01001436">
    <property type="protein sequence ID" value="EYC02399.1"/>
    <property type="molecule type" value="Genomic_DNA"/>
</dbReference>
<dbReference type="AlphaFoldDB" id="A0A016THD4"/>
<dbReference type="Proteomes" id="UP000024635">
    <property type="component" value="Unassembled WGS sequence"/>
</dbReference>
<gene>
    <name evidence="1" type="primary">Acey_s0100.g3275</name>
    <name evidence="1" type="ORF">Y032_0100g3275</name>
</gene>
<evidence type="ECO:0000313" key="1">
    <source>
        <dbReference type="EMBL" id="EYC02399.1"/>
    </source>
</evidence>
<reference evidence="2" key="1">
    <citation type="journal article" date="2015" name="Nat. Genet.">
        <title>The genome and transcriptome of the zoonotic hookworm Ancylostoma ceylanicum identify infection-specific gene families.</title>
        <authorList>
            <person name="Schwarz E.M."/>
            <person name="Hu Y."/>
            <person name="Antoshechkin I."/>
            <person name="Miller M.M."/>
            <person name="Sternberg P.W."/>
            <person name="Aroian R.V."/>
        </authorList>
    </citation>
    <scope>NUCLEOTIDE SEQUENCE</scope>
    <source>
        <strain evidence="2">HY135</strain>
    </source>
</reference>
<comment type="caution">
    <text evidence="1">The sequence shown here is derived from an EMBL/GenBank/DDBJ whole genome shotgun (WGS) entry which is preliminary data.</text>
</comment>
<name>A0A016THD4_9BILA</name>
<keyword evidence="2" id="KW-1185">Reference proteome</keyword>
<proteinExistence type="predicted"/>